<evidence type="ECO:0000313" key="1">
    <source>
        <dbReference type="EMBL" id="MBD1384412.1"/>
    </source>
</evidence>
<evidence type="ECO:0000313" key="2">
    <source>
        <dbReference type="Proteomes" id="UP000618754"/>
    </source>
</evidence>
<organism evidence="1 2">
    <name type="scientific">Mucilaginibacter rigui</name>
    <dbReference type="NCBI Taxonomy" id="534635"/>
    <lineage>
        <taxon>Bacteria</taxon>
        <taxon>Pseudomonadati</taxon>
        <taxon>Bacteroidota</taxon>
        <taxon>Sphingobacteriia</taxon>
        <taxon>Sphingobacteriales</taxon>
        <taxon>Sphingobacteriaceae</taxon>
        <taxon>Mucilaginibacter</taxon>
    </lineage>
</organism>
<comment type="caution">
    <text evidence="1">The sequence shown here is derived from an EMBL/GenBank/DDBJ whole genome shotgun (WGS) entry which is preliminary data.</text>
</comment>
<proteinExistence type="predicted"/>
<dbReference type="EMBL" id="JACWMW010000001">
    <property type="protein sequence ID" value="MBD1384412.1"/>
    <property type="molecule type" value="Genomic_DNA"/>
</dbReference>
<gene>
    <name evidence="1" type="ORF">IDJ75_03910</name>
</gene>
<reference evidence="1 2" key="1">
    <citation type="submission" date="2020-09" db="EMBL/GenBank/DDBJ databases">
        <title>Novel species of Mucilaginibacter isolated from a glacier on the Tibetan Plateau.</title>
        <authorList>
            <person name="Liu Q."/>
            <person name="Xin Y.-H."/>
        </authorList>
    </citation>
    <scope>NUCLEOTIDE SEQUENCE [LARGE SCALE GENOMIC DNA]</scope>
    <source>
        <strain evidence="1 2">CGMCC 1.13878</strain>
    </source>
</reference>
<sequence>MKTLSLPQPNISALFKRNTNHTAVPQKNISTSTAGTPHKHTMSAGEYIINVLGEGFKQNFLGADINMEFLTLSVRSYATSTVKALRKLVVKPAAKQQKTNTASI</sequence>
<protein>
    <submittedName>
        <fullName evidence="1">Uncharacterized protein</fullName>
    </submittedName>
</protein>
<name>A0ABR7X1E0_9SPHI</name>
<dbReference type="RefSeq" id="WP_191174288.1">
    <property type="nucleotide sequence ID" value="NZ_JACWMW010000001.1"/>
</dbReference>
<keyword evidence="2" id="KW-1185">Reference proteome</keyword>
<dbReference type="Proteomes" id="UP000618754">
    <property type="component" value="Unassembled WGS sequence"/>
</dbReference>
<accession>A0ABR7X1E0</accession>